<evidence type="ECO:0000256" key="4">
    <source>
        <dbReference type="ARBA" id="ARBA00022679"/>
    </source>
</evidence>
<dbReference type="OrthoDB" id="1733332at2759"/>
<evidence type="ECO:0000259" key="7">
    <source>
        <dbReference type="Pfam" id="PF00483"/>
    </source>
</evidence>
<dbReference type="PANTHER" id="PTHR22572">
    <property type="entry name" value="SUGAR-1-PHOSPHATE GUANYL TRANSFERASE"/>
    <property type="match status" value="1"/>
</dbReference>
<dbReference type="GO" id="GO:0004475">
    <property type="term" value="F:mannose-1-phosphate guanylyltransferase (GTP) activity"/>
    <property type="evidence" value="ECO:0007669"/>
    <property type="project" value="UniProtKB-EC"/>
</dbReference>
<dbReference type="EMBL" id="JH994096">
    <property type="protein sequence ID" value="ELQ73953.1"/>
    <property type="molecule type" value="Genomic_DNA"/>
</dbReference>
<dbReference type="InterPro" id="IPR050486">
    <property type="entry name" value="Mannose-1P_guanyltransferase"/>
</dbReference>
<dbReference type="Pfam" id="PF25087">
    <property type="entry name" value="GMPPB_C"/>
    <property type="match status" value="1"/>
</dbReference>
<evidence type="ECO:0000256" key="3">
    <source>
        <dbReference type="ARBA" id="ARBA00012387"/>
    </source>
</evidence>
<dbReference type="Gene3D" id="3.90.550.10">
    <property type="entry name" value="Spore Coat Polysaccharide Biosynthesis Protein SpsA, Chain A"/>
    <property type="match status" value="1"/>
</dbReference>
<protein>
    <recommendedName>
        <fullName evidence="3">mannose-1-phosphate guanylyltransferase</fullName>
        <ecNumber evidence="3">2.7.7.13</ecNumber>
    </recommendedName>
</protein>
<dbReference type="VEuPathDB" id="MicrosporidiaDB:THOM_3149"/>
<reference evidence="9 10" key="1">
    <citation type="journal article" date="2012" name="PLoS Pathog.">
        <title>The genome of the obligate intracellular parasite Trachipleistophora hominis: new insights into microsporidian genome dynamics and reductive evolution.</title>
        <authorList>
            <person name="Heinz E."/>
            <person name="Williams T.A."/>
            <person name="Nakjang S."/>
            <person name="Noel C.J."/>
            <person name="Swan D.C."/>
            <person name="Goldberg A.V."/>
            <person name="Harris S.R."/>
            <person name="Weinmaier T."/>
            <person name="Markert S."/>
            <person name="Becher D."/>
            <person name="Bernhardt J."/>
            <person name="Dagan T."/>
            <person name="Hacker C."/>
            <person name="Lucocq J.M."/>
            <person name="Schweder T."/>
            <person name="Rattei T."/>
            <person name="Hall N."/>
            <person name="Hirt R.P."/>
            <person name="Embley T.M."/>
        </authorList>
    </citation>
    <scope>NUCLEOTIDE SEQUENCE [LARGE SCALE GENOMIC DNA]</scope>
</reference>
<name>L7JR53_TRAHO</name>
<dbReference type="STRING" id="72359.L7JR53"/>
<keyword evidence="9" id="KW-0548">Nucleotidyltransferase</keyword>
<gene>
    <name evidence="9" type="ORF">THOM_3149</name>
</gene>
<dbReference type="HOGENOM" id="CLU_029499_0_0_1"/>
<comment type="pathway">
    <text evidence="1">Nucleotide-sugar biosynthesis; GDP-alpha-D-mannose biosynthesis; GDP-alpha-D-mannose from alpha-D-mannose 1-phosphate (GTP route): step 1/1.</text>
</comment>
<accession>L7JR53</accession>
<dbReference type="AlphaFoldDB" id="L7JR53"/>
<dbReference type="InParanoid" id="L7JR53"/>
<dbReference type="SUPFAM" id="SSF53448">
    <property type="entry name" value="Nucleotide-diphospho-sugar transferases"/>
    <property type="match status" value="1"/>
</dbReference>
<dbReference type="CDD" id="cd03356">
    <property type="entry name" value="LbH_G1P_AT_C_like"/>
    <property type="match status" value="1"/>
</dbReference>
<feature type="domain" description="Nucleotidyl transferase" evidence="7">
    <location>
        <begin position="45"/>
        <end position="270"/>
    </location>
</feature>
<dbReference type="InterPro" id="IPR029044">
    <property type="entry name" value="Nucleotide-diphossugar_trans"/>
</dbReference>
<evidence type="ECO:0000313" key="9">
    <source>
        <dbReference type="EMBL" id="ELQ73953.1"/>
    </source>
</evidence>
<sequence>MPSLKHAFVYYLPRLSFNLRFIRDLYSIKAQTRLFIYMTTKCSSAIILVGGYGTRLRPLTLTRPKPLIPFVNIPIISHQIKKLHEFGTRKIILAANYRTEDIVCQMTKLANDLGIEIIFSVEKEVLGTGGPLALARQYLDEPTPVFVLNSDVICEYPFDELFAAHLACKRKATILTTIVDDPSRYGVILKEGNAITRFVEKPKNYVGNTINAGIYVLNREVLNDIPLKEVSLENEVFAQMAVRNELAAFELKSFWKDIGQHRDYLVAQNLFLSSKGLSNVIDDTAVVRKEAFIGENVVIGKNVKIGAGAYIKNATLMDNTVVSDYCVVLNSIIGFSCKISKWCRLEKLCVLADEVEIKECISLRNCIVLPNKRVSECQDENILM</sequence>
<dbReference type="Proteomes" id="UP000011185">
    <property type="component" value="Unassembled WGS sequence"/>
</dbReference>
<evidence type="ECO:0000256" key="5">
    <source>
        <dbReference type="ARBA" id="ARBA00023306"/>
    </source>
</evidence>
<comment type="similarity">
    <text evidence="2">Belongs to the transferase hexapeptide repeat family.</text>
</comment>
<dbReference type="GO" id="GO:0005525">
    <property type="term" value="F:GTP binding"/>
    <property type="evidence" value="ECO:0007669"/>
    <property type="project" value="UniProtKB-KW"/>
</dbReference>
<keyword evidence="4 9" id="KW-0808">Transferase</keyword>
<organism evidence="9 10">
    <name type="scientific">Trachipleistophora hominis</name>
    <name type="common">Microsporidian parasite</name>
    <dbReference type="NCBI Taxonomy" id="72359"/>
    <lineage>
        <taxon>Eukaryota</taxon>
        <taxon>Fungi</taxon>
        <taxon>Fungi incertae sedis</taxon>
        <taxon>Microsporidia</taxon>
        <taxon>Pleistophoridae</taxon>
        <taxon>Trachipleistophora</taxon>
    </lineage>
</organism>
<dbReference type="GO" id="GO:0000032">
    <property type="term" value="P:cell wall mannoprotein biosynthetic process"/>
    <property type="evidence" value="ECO:0007669"/>
    <property type="project" value="EnsemblFungi"/>
</dbReference>
<evidence type="ECO:0000259" key="8">
    <source>
        <dbReference type="Pfam" id="PF25087"/>
    </source>
</evidence>
<proteinExistence type="inferred from homology"/>
<comment type="catalytic activity">
    <reaction evidence="6">
        <text>alpha-D-mannose 1-phosphate + GTP + H(+) = GDP-alpha-D-mannose + diphosphate</text>
        <dbReference type="Rhea" id="RHEA:15229"/>
        <dbReference type="ChEBI" id="CHEBI:15378"/>
        <dbReference type="ChEBI" id="CHEBI:33019"/>
        <dbReference type="ChEBI" id="CHEBI:37565"/>
        <dbReference type="ChEBI" id="CHEBI:57527"/>
        <dbReference type="ChEBI" id="CHEBI:58409"/>
        <dbReference type="EC" id="2.7.7.13"/>
    </reaction>
</comment>
<dbReference type="Pfam" id="PF00483">
    <property type="entry name" value="NTP_transferase"/>
    <property type="match status" value="1"/>
</dbReference>
<dbReference type="FunCoup" id="L7JR53">
    <property type="interactions" value="82"/>
</dbReference>
<dbReference type="GO" id="GO:0009298">
    <property type="term" value="P:GDP-mannose biosynthetic process"/>
    <property type="evidence" value="ECO:0007669"/>
    <property type="project" value="EnsemblFungi"/>
</dbReference>
<dbReference type="FunFam" id="3.90.550.10:FF:000013">
    <property type="entry name" value="mannose-1-phosphate guanyltransferase beta"/>
    <property type="match status" value="1"/>
</dbReference>
<keyword evidence="10" id="KW-1185">Reference proteome</keyword>
<dbReference type="OMA" id="GPNCWIC"/>
<dbReference type="InterPro" id="IPR005835">
    <property type="entry name" value="NTP_transferase_dom"/>
</dbReference>
<evidence type="ECO:0000256" key="1">
    <source>
        <dbReference type="ARBA" id="ARBA00004823"/>
    </source>
</evidence>
<dbReference type="EC" id="2.7.7.13" evidence="3"/>
<dbReference type="InterPro" id="IPR056729">
    <property type="entry name" value="GMPPB_C"/>
</dbReference>
<evidence type="ECO:0000313" key="10">
    <source>
        <dbReference type="Proteomes" id="UP000011185"/>
    </source>
</evidence>
<feature type="domain" description="Mannose-1-phosphate guanyltransferase C-terminal" evidence="8">
    <location>
        <begin position="280"/>
        <end position="378"/>
    </location>
</feature>
<evidence type="ECO:0000256" key="6">
    <source>
        <dbReference type="ARBA" id="ARBA00047343"/>
    </source>
</evidence>
<dbReference type="Gene3D" id="2.160.10.10">
    <property type="entry name" value="Hexapeptide repeat proteins"/>
    <property type="match status" value="1"/>
</dbReference>
<keyword evidence="5" id="KW-0131">Cell cycle</keyword>
<evidence type="ECO:0000256" key="2">
    <source>
        <dbReference type="ARBA" id="ARBA00007274"/>
    </source>
</evidence>